<dbReference type="PANTHER" id="PTHR12265:SF30">
    <property type="entry name" value="TRANSMEMBRANE PROTEIN 53"/>
    <property type="match status" value="1"/>
</dbReference>
<keyword evidence="8" id="KW-1185">Reference proteome</keyword>
<dbReference type="Proteomes" id="UP000015106">
    <property type="component" value="Chromosome 7"/>
</dbReference>
<keyword evidence="3" id="KW-1133">Transmembrane helix</keyword>
<organism evidence="7 8">
    <name type="scientific">Triticum urartu</name>
    <name type="common">Red wild einkorn</name>
    <name type="synonym">Crithodium urartu</name>
    <dbReference type="NCBI Taxonomy" id="4572"/>
    <lineage>
        <taxon>Eukaryota</taxon>
        <taxon>Viridiplantae</taxon>
        <taxon>Streptophyta</taxon>
        <taxon>Embryophyta</taxon>
        <taxon>Tracheophyta</taxon>
        <taxon>Spermatophyta</taxon>
        <taxon>Magnoliopsida</taxon>
        <taxon>Liliopsida</taxon>
        <taxon>Poales</taxon>
        <taxon>Poaceae</taxon>
        <taxon>BOP clade</taxon>
        <taxon>Pooideae</taxon>
        <taxon>Triticodae</taxon>
        <taxon>Triticeae</taxon>
        <taxon>Triticinae</taxon>
        <taxon>Triticum</taxon>
    </lineage>
</organism>
<dbReference type="PANTHER" id="PTHR12265">
    <property type="entry name" value="TRANSMEMBRANE PROTEIN 53"/>
    <property type="match status" value="1"/>
</dbReference>
<evidence type="ECO:0000256" key="6">
    <source>
        <dbReference type="ARBA" id="ARBA00037847"/>
    </source>
</evidence>
<name>A0A8R7VCW4_TRIUA</name>
<dbReference type="EnsemblPlants" id="TuG1812G0700006005.01.T01">
    <property type="protein sequence ID" value="TuG1812G0700006005.01.T01.cds437699"/>
    <property type="gene ID" value="TuG1812G0700006005.01"/>
</dbReference>
<reference evidence="8" key="1">
    <citation type="journal article" date="2013" name="Nature">
        <title>Draft genome of the wheat A-genome progenitor Triticum urartu.</title>
        <authorList>
            <person name="Ling H.Q."/>
            <person name="Zhao S."/>
            <person name="Liu D."/>
            <person name="Wang J."/>
            <person name="Sun H."/>
            <person name="Zhang C."/>
            <person name="Fan H."/>
            <person name="Li D."/>
            <person name="Dong L."/>
            <person name="Tao Y."/>
            <person name="Gao C."/>
            <person name="Wu H."/>
            <person name="Li Y."/>
            <person name="Cui Y."/>
            <person name="Guo X."/>
            <person name="Zheng S."/>
            <person name="Wang B."/>
            <person name="Yu K."/>
            <person name="Liang Q."/>
            <person name="Yang W."/>
            <person name="Lou X."/>
            <person name="Chen J."/>
            <person name="Feng M."/>
            <person name="Jian J."/>
            <person name="Zhang X."/>
            <person name="Luo G."/>
            <person name="Jiang Y."/>
            <person name="Liu J."/>
            <person name="Wang Z."/>
            <person name="Sha Y."/>
            <person name="Zhang B."/>
            <person name="Wu H."/>
            <person name="Tang D."/>
            <person name="Shen Q."/>
            <person name="Xue P."/>
            <person name="Zou S."/>
            <person name="Wang X."/>
            <person name="Liu X."/>
            <person name="Wang F."/>
            <person name="Yang Y."/>
            <person name="An X."/>
            <person name="Dong Z."/>
            <person name="Zhang K."/>
            <person name="Zhang X."/>
            <person name="Luo M.C."/>
            <person name="Dvorak J."/>
            <person name="Tong Y."/>
            <person name="Wang J."/>
            <person name="Yang H."/>
            <person name="Li Z."/>
            <person name="Wang D."/>
            <person name="Zhang A."/>
            <person name="Wang J."/>
        </authorList>
    </citation>
    <scope>NUCLEOTIDE SEQUENCE</scope>
    <source>
        <strain evidence="8">cv. G1812</strain>
    </source>
</reference>
<dbReference type="Pfam" id="PF05705">
    <property type="entry name" value="DUF829"/>
    <property type="match status" value="1"/>
</dbReference>
<comment type="subcellular location">
    <subcellularLocation>
        <location evidence="6">Endomembrane system</location>
        <topology evidence="6">Single-pass membrane protein</topology>
    </subcellularLocation>
    <subcellularLocation>
        <location evidence="1">Nucleus membrane</location>
    </subcellularLocation>
</comment>
<evidence type="ECO:0000313" key="8">
    <source>
        <dbReference type="Proteomes" id="UP000015106"/>
    </source>
</evidence>
<reference evidence="7" key="3">
    <citation type="submission" date="2022-06" db="UniProtKB">
        <authorList>
            <consortium name="EnsemblPlants"/>
        </authorList>
    </citation>
    <scope>IDENTIFICATION</scope>
</reference>
<evidence type="ECO:0000313" key="7">
    <source>
        <dbReference type="EnsemblPlants" id="TuG1812G0700006005.01.T01.cds437699"/>
    </source>
</evidence>
<evidence type="ECO:0000256" key="1">
    <source>
        <dbReference type="ARBA" id="ARBA00004126"/>
    </source>
</evidence>
<evidence type="ECO:0000256" key="2">
    <source>
        <dbReference type="ARBA" id="ARBA00022692"/>
    </source>
</evidence>
<proteinExistence type="predicted"/>
<dbReference type="InterPro" id="IPR008547">
    <property type="entry name" value="DUF829_TMEM53"/>
</dbReference>
<evidence type="ECO:0000256" key="4">
    <source>
        <dbReference type="ARBA" id="ARBA00023136"/>
    </source>
</evidence>
<keyword evidence="2" id="KW-0812">Transmembrane</keyword>
<dbReference type="AlphaFoldDB" id="A0A8R7VCW4"/>
<protein>
    <submittedName>
        <fullName evidence="7">Uncharacterized protein</fullName>
    </submittedName>
</protein>
<keyword evidence="5" id="KW-0539">Nucleus</keyword>
<reference evidence="7" key="2">
    <citation type="submission" date="2018-03" db="EMBL/GenBank/DDBJ databases">
        <title>The Triticum urartu genome reveals the dynamic nature of wheat genome evolution.</title>
        <authorList>
            <person name="Ling H."/>
            <person name="Ma B."/>
            <person name="Shi X."/>
            <person name="Liu H."/>
            <person name="Dong L."/>
            <person name="Sun H."/>
            <person name="Cao Y."/>
            <person name="Gao Q."/>
            <person name="Zheng S."/>
            <person name="Li Y."/>
            <person name="Yu Y."/>
            <person name="Du H."/>
            <person name="Qi M."/>
            <person name="Li Y."/>
            <person name="Yu H."/>
            <person name="Cui Y."/>
            <person name="Wang N."/>
            <person name="Chen C."/>
            <person name="Wu H."/>
            <person name="Zhao Y."/>
            <person name="Zhang J."/>
            <person name="Li Y."/>
            <person name="Zhou W."/>
            <person name="Zhang B."/>
            <person name="Hu W."/>
            <person name="Eijk M."/>
            <person name="Tang J."/>
            <person name="Witsenboer H."/>
            <person name="Zhao S."/>
            <person name="Li Z."/>
            <person name="Zhang A."/>
            <person name="Wang D."/>
            <person name="Liang C."/>
        </authorList>
    </citation>
    <scope>NUCLEOTIDE SEQUENCE [LARGE SCALE GENOMIC DNA]</scope>
    <source>
        <strain evidence="7">cv. G1812</strain>
    </source>
</reference>
<sequence>MGSKQKHLKRYADHYTSREFHGVTFTLPTSEIVSYNVRGKAEKNVGMLCPGGE</sequence>
<evidence type="ECO:0000256" key="5">
    <source>
        <dbReference type="ARBA" id="ARBA00023242"/>
    </source>
</evidence>
<keyword evidence="4" id="KW-0472">Membrane</keyword>
<accession>A0A8R7VCW4</accession>
<evidence type="ECO:0000256" key="3">
    <source>
        <dbReference type="ARBA" id="ARBA00022989"/>
    </source>
</evidence>
<dbReference type="Gramene" id="TuG1812G0700006005.01.T01">
    <property type="protein sequence ID" value="TuG1812G0700006005.01.T01.cds437699"/>
    <property type="gene ID" value="TuG1812G0700006005.01"/>
</dbReference>